<keyword evidence="9 11" id="KW-0482">Metalloprotease</keyword>
<feature type="transmembrane region" description="Helical" evidence="12">
    <location>
        <begin position="81"/>
        <end position="104"/>
    </location>
</feature>
<evidence type="ECO:0000256" key="1">
    <source>
        <dbReference type="ARBA" id="ARBA00004651"/>
    </source>
</evidence>
<evidence type="ECO:0000256" key="2">
    <source>
        <dbReference type="ARBA" id="ARBA00022475"/>
    </source>
</evidence>
<evidence type="ECO:0000256" key="11">
    <source>
        <dbReference type="RuleBase" id="RU003983"/>
    </source>
</evidence>
<evidence type="ECO:0000256" key="6">
    <source>
        <dbReference type="ARBA" id="ARBA00022801"/>
    </source>
</evidence>
<reference evidence="14 15" key="1">
    <citation type="submission" date="2024-06" db="EMBL/GenBank/DDBJ databases">
        <title>The Natural Products Discovery Center: Release of the First 8490 Sequenced Strains for Exploring Actinobacteria Biosynthetic Diversity.</title>
        <authorList>
            <person name="Kalkreuter E."/>
            <person name="Kautsar S.A."/>
            <person name="Yang D."/>
            <person name="Bader C.D."/>
            <person name="Teijaro C.N."/>
            <person name="Fluegel L."/>
            <person name="Davis C.M."/>
            <person name="Simpson J.R."/>
            <person name="Lauterbach L."/>
            <person name="Steele A.D."/>
            <person name="Gui C."/>
            <person name="Meng S."/>
            <person name="Li G."/>
            <person name="Viehrig K."/>
            <person name="Ye F."/>
            <person name="Su P."/>
            <person name="Kiefer A.F."/>
            <person name="Nichols A."/>
            <person name="Cepeda A.J."/>
            <person name="Yan W."/>
            <person name="Fan B."/>
            <person name="Jiang Y."/>
            <person name="Adhikari A."/>
            <person name="Zheng C.-J."/>
            <person name="Schuster L."/>
            <person name="Cowan T.M."/>
            <person name="Smanski M.J."/>
            <person name="Chevrette M.G."/>
            <person name="De Carvalho L.P.S."/>
            <person name="Shen B."/>
        </authorList>
    </citation>
    <scope>NUCLEOTIDE SEQUENCE [LARGE SCALE GENOMIC DNA]</scope>
    <source>
        <strain evidence="14 15">NPDC001615</strain>
    </source>
</reference>
<dbReference type="InterPro" id="IPR001915">
    <property type="entry name" value="Peptidase_M48"/>
</dbReference>
<proteinExistence type="inferred from homology"/>
<dbReference type="CDD" id="cd07328">
    <property type="entry name" value="M48_Ste24p_like"/>
    <property type="match status" value="1"/>
</dbReference>
<gene>
    <name evidence="14" type="ORF">ABT188_32420</name>
</gene>
<evidence type="ECO:0000256" key="3">
    <source>
        <dbReference type="ARBA" id="ARBA00022670"/>
    </source>
</evidence>
<dbReference type="PANTHER" id="PTHR43221:SF1">
    <property type="entry name" value="PROTEASE HTPX"/>
    <property type="match status" value="1"/>
</dbReference>
<comment type="cofactor">
    <cofactor evidence="11">
        <name>Zn(2+)</name>
        <dbReference type="ChEBI" id="CHEBI:29105"/>
    </cofactor>
    <text evidence="11">Binds 1 zinc ion per subunit.</text>
</comment>
<dbReference type="RefSeq" id="WP_352150398.1">
    <property type="nucleotide sequence ID" value="NZ_JBEOZY010000060.1"/>
</dbReference>
<protein>
    <submittedName>
        <fullName evidence="14">M48 family metallopeptidase</fullName>
    </submittedName>
</protein>
<keyword evidence="10 12" id="KW-0472">Membrane</keyword>
<accession>A0ABV1T5D2</accession>
<dbReference type="PANTHER" id="PTHR43221">
    <property type="entry name" value="PROTEASE HTPX"/>
    <property type="match status" value="1"/>
</dbReference>
<keyword evidence="15" id="KW-1185">Reference proteome</keyword>
<keyword evidence="5" id="KW-0479">Metal-binding</keyword>
<feature type="domain" description="Peptidase M48" evidence="13">
    <location>
        <begin position="149"/>
        <end position="386"/>
    </location>
</feature>
<dbReference type="Proteomes" id="UP001496720">
    <property type="component" value="Unassembled WGS sequence"/>
</dbReference>
<evidence type="ECO:0000259" key="13">
    <source>
        <dbReference type="Pfam" id="PF01435"/>
    </source>
</evidence>
<evidence type="ECO:0000256" key="4">
    <source>
        <dbReference type="ARBA" id="ARBA00022692"/>
    </source>
</evidence>
<evidence type="ECO:0000256" key="9">
    <source>
        <dbReference type="ARBA" id="ARBA00023049"/>
    </source>
</evidence>
<feature type="transmembrane region" description="Helical" evidence="12">
    <location>
        <begin position="110"/>
        <end position="129"/>
    </location>
</feature>
<dbReference type="InterPro" id="IPR050083">
    <property type="entry name" value="HtpX_protease"/>
</dbReference>
<keyword evidence="6 11" id="KW-0378">Hydrolase</keyword>
<dbReference type="EMBL" id="JBEOZY010000060">
    <property type="protein sequence ID" value="MER6169206.1"/>
    <property type="molecule type" value="Genomic_DNA"/>
</dbReference>
<organism evidence="14 15">
    <name type="scientific">Streptomyces violaceorubidus</name>
    <dbReference type="NCBI Taxonomy" id="284042"/>
    <lineage>
        <taxon>Bacteria</taxon>
        <taxon>Bacillati</taxon>
        <taxon>Actinomycetota</taxon>
        <taxon>Actinomycetes</taxon>
        <taxon>Kitasatosporales</taxon>
        <taxon>Streptomycetaceae</taxon>
        <taxon>Streptomyces</taxon>
    </lineage>
</organism>
<evidence type="ECO:0000256" key="8">
    <source>
        <dbReference type="ARBA" id="ARBA00022989"/>
    </source>
</evidence>
<keyword evidence="3 11" id="KW-0645">Protease</keyword>
<comment type="similarity">
    <text evidence="11">Belongs to the peptidase M48 family.</text>
</comment>
<evidence type="ECO:0000256" key="5">
    <source>
        <dbReference type="ARBA" id="ARBA00022723"/>
    </source>
</evidence>
<evidence type="ECO:0000313" key="14">
    <source>
        <dbReference type="EMBL" id="MER6169206.1"/>
    </source>
</evidence>
<sequence length="428" mass="46392">MSAAVEETTQPCPECGTEIRGDNRFTLWCATCDWNVDPGEPQPETGRLDRAERTLARRHGEQLLAEMLSGTDAQPRRDASAVIATALALTVHVGTLAFAVAGVWCLAAGWGGAGMVAGLVLLLLAWAFAPKFRALPHDRPVLLRGDAPELFALVDEVARAVGTRSVHAIAVDGSVNAAVTTYGVRGRRLLVLGMPLWEVLTPEERIALFGHELAHYANGDTRNGLLVGTAARTLHLWHHILQPLPNSSGIEIFVNALYVVPRLLVGGLLALLARLTSRAGIRAEYLADRLAARTASTQAAVGLMDRLLIAGSLDLRLRTEANRAALRGPESVRRANAHADDLWAVLTAYASSIPEHEYERQRRVGARRGHQVDTTHPPTHLRRASLLAHVPEPATVTPQTRRTELIAAELAPVRTEVARRLLRGDLDD</sequence>
<evidence type="ECO:0000256" key="7">
    <source>
        <dbReference type="ARBA" id="ARBA00022833"/>
    </source>
</evidence>
<comment type="caution">
    <text evidence="14">The sequence shown here is derived from an EMBL/GenBank/DDBJ whole genome shotgun (WGS) entry which is preliminary data.</text>
</comment>
<evidence type="ECO:0000313" key="15">
    <source>
        <dbReference type="Proteomes" id="UP001496720"/>
    </source>
</evidence>
<evidence type="ECO:0000256" key="12">
    <source>
        <dbReference type="SAM" id="Phobius"/>
    </source>
</evidence>
<keyword evidence="4 12" id="KW-0812">Transmembrane</keyword>
<keyword evidence="2" id="KW-1003">Cell membrane</keyword>
<keyword evidence="7 11" id="KW-0862">Zinc</keyword>
<evidence type="ECO:0000256" key="10">
    <source>
        <dbReference type="ARBA" id="ARBA00023136"/>
    </source>
</evidence>
<dbReference type="Gene3D" id="3.30.2010.10">
    <property type="entry name" value="Metalloproteases ('zincins'), catalytic domain"/>
    <property type="match status" value="1"/>
</dbReference>
<comment type="subcellular location">
    <subcellularLocation>
        <location evidence="1">Cell membrane</location>
        <topology evidence="1">Multi-pass membrane protein</topology>
    </subcellularLocation>
</comment>
<dbReference type="Pfam" id="PF01435">
    <property type="entry name" value="Peptidase_M48"/>
    <property type="match status" value="1"/>
</dbReference>
<keyword evidence="8 12" id="KW-1133">Transmembrane helix</keyword>
<name>A0ABV1T5D2_9ACTN</name>